<reference evidence="3 4" key="1">
    <citation type="submission" date="2018-05" db="EMBL/GenBank/DDBJ databases">
        <title>Freshwater and sediment microbial communities from various areas in North America, analyzing microbe dynamics in response to fracking.</title>
        <authorList>
            <person name="Lamendella R."/>
        </authorList>
    </citation>
    <scope>NUCLEOTIDE SEQUENCE [LARGE SCALE GENOMIC DNA]</scope>
    <source>
        <strain evidence="3 4">67</strain>
    </source>
</reference>
<proteinExistence type="predicted"/>
<dbReference type="RefSeq" id="WP_110275463.1">
    <property type="nucleotide sequence ID" value="NZ_QJJG01000013.1"/>
</dbReference>
<dbReference type="CDD" id="cd05253">
    <property type="entry name" value="UDP_GE_SDE_e"/>
    <property type="match status" value="1"/>
</dbReference>
<organism evidence="3 4">
    <name type="scientific">Klebsiella oxytoca</name>
    <dbReference type="NCBI Taxonomy" id="571"/>
    <lineage>
        <taxon>Bacteria</taxon>
        <taxon>Pseudomonadati</taxon>
        <taxon>Pseudomonadota</taxon>
        <taxon>Gammaproteobacteria</taxon>
        <taxon>Enterobacterales</taxon>
        <taxon>Enterobacteriaceae</taxon>
        <taxon>Klebsiella/Raoultella group</taxon>
        <taxon>Klebsiella</taxon>
    </lineage>
</organism>
<dbReference type="EMBL" id="QJJG01000013">
    <property type="protein sequence ID" value="PXW42869.1"/>
    <property type="molecule type" value="Genomic_DNA"/>
</dbReference>
<evidence type="ECO:0000256" key="1">
    <source>
        <dbReference type="ARBA" id="ARBA00023027"/>
    </source>
</evidence>
<dbReference type="PRINTS" id="PR01713">
    <property type="entry name" value="NUCEPIMERASE"/>
</dbReference>
<dbReference type="Pfam" id="PF01370">
    <property type="entry name" value="Epimerase"/>
    <property type="match status" value="1"/>
</dbReference>
<dbReference type="InterPro" id="IPR036291">
    <property type="entry name" value="NAD(P)-bd_dom_sf"/>
</dbReference>
<dbReference type="PANTHER" id="PTHR43574">
    <property type="entry name" value="EPIMERASE-RELATED"/>
    <property type="match status" value="1"/>
</dbReference>
<protein>
    <submittedName>
        <fullName evidence="3">UDP-glucuronate 4-epimerase</fullName>
    </submittedName>
</protein>
<keyword evidence="1" id="KW-0520">NAD</keyword>
<evidence type="ECO:0000313" key="3">
    <source>
        <dbReference type="EMBL" id="PXW42869.1"/>
    </source>
</evidence>
<dbReference type="InterPro" id="IPR001509">
    <property type="entry name" value="Epimerase_deHydtase"/>
</dbReference>
<gene>
    <name evidence="3" type="ORF">DET57_11364</name>
</gene>
<comment type="caution">
    <text evidence="3">The sequence shown here is derived from an EMBL/GenBank/DDBJ whole genome shotgun (WGS) entry which is preliminary data.</text>
</comment>
<name>A0A318FQA0_KLEOX</name>
<evidence type="ECO:0000259" key="2">
    <source>
        <dbReference type="Pfam" id="PF01370"/>
    </source>
</evidence>
<evidence type="ECO:0000313" key="4">
    <source>
        <dbReference type="Proteomes" id="UP000247485"/>
    </source>
</evidence>
<accession>A0A318FQA0</accession>
<dbReference type="AlphaFoldDB" id="A0A318FQA0"/>
<dbReference type="Proteomes" id="UP000247485">
    <property type="component" value="Unassembled WGS sequence"/>
</dbReference>
<feature type="domain" description="NAD-dependent epimerase/dehydratase" evidence="2">
    <location>
        <begin position="4"/>
        <end position="230"/>
    </location>
</feature>
<dbReference type="Gene3D" id="3.40.50.720">
    <property type="entry name" value="NAD(P)-binding Rossmann-like Domain"/>
    <property type="match status" value="1"/>
</dbReference>
<dbReference type="SUPFAM" id="SSF51735">
    <property type="entry name" value="NAD(P)-binding Rossmann-fold domains"/>
    <property type="match status" value="1"/>
</dbReference>
<sequence>MKFLVTGAAGFIGFHACRRLLEAGHEVVGIDNMNDYYDVNLKQSRLDLLQSPLFSFHKIDLADREGMAQLFTSEKFNRVIHLAAQAGVRYSLENPFAYADSNLIGYLNILEGCRHNKVEHLLYASSSSVYGLNRKMPFSTDDSVDHPVSLYAATKKANELMAHTYSHLYGIPTTGLRFFTVYGPWGRPDMALFKFTKAMLEGKSIDVYNYGKMKRDFTYIDDIVEAIVRMQDIIPQANPEWTVETGSPANSSAPYRVYNIGNSSPVELMDYITALEEALGMKAEKNMMPIQPGDVLETSADTKPLYDMVGFRPQTTVRQGVKNFVDWYKAYYKA</sequence>